<proteinExistence type="predicted"/>
<organism evidence="1 2">
    <name type="scientific">Hyalomma asiaticum</name>
    <name type="common">Tick</name>
    <dbReference type="NCBI Taxonomy" id="266040"/>
    <lineage>
        <taxon>Eukaryota</taxon>
        <taxon>Metazoa</taxon>
        <taxon>Ecdysozoa</taxon>
        <taxon>Arthropoda</taxon>
        <taxon>Chelicerata</taxon>
        <taxon>Arachnida</taxon>
        <taxon>Acari</taxon>
        <taxon>Parasitiformes</taxon>
        <taxon>Ixodida</taxon>
        <taxon>Ixodoidea</taxon>
        <taxon>Ixodidae</taxon>
        <taxon>Hyalomminae</taxon>
        <taxon>Hyalomma</taxon>
    </lineage>
</organism>
<dbReference type="Proteomes" id="UP000821845">
    <property type="component" value="Chromosome 3"/>
</dbReference>
<reference evidence="1" key="1">
    <citation type="submission" date="2020-05" db="EMBL/GenBank/DDBJ databases">
        <title>Large-scale comparative analyses of tick genomes elucidate their genetic diversity and vector capacities.</title>
        <authorList>
            <person name="Jia N."/>
            <person name="Wang J."/>
            <person name="Shi W."/>
            <person name="Du L."/>
            <person name="Sun Y."/>
            <person name="Zhan W."/>
            <person name="Jiang J."/>
            <person name="Wang Q."/>
            <person name="Zhang B."/>
            <person name="Ji P."/>
            <person name="Sakyi L.B."/>
            <person name="Cui X."/>
            <person name="Yuan T."/>
            <person name="Jiang B."/>
            <person name="Yang W."/>
            <person name="Lam T.T.-Y."/>
            <person name="Chang Q."/>
            <person name="Ding S."/>
            <person name="Wang X."/>
            <person name="Zhu J."/>
            <person name="Ruan X."/>
            <person name="Zhao L."/>
            <person name="Wei J."/>
            <person name="Que T."/>
            <person name="Du C."/>
            <person name="Cheng J."/>
            <person name="Dai P."/>
            <person name="Han X."/>
            <person name="Huang E."/>
            <person name="Gao Y."/>
            <person name="Liu J."/>
            <person name="Shao H."/>
            <person name="Ye R."/>
            <person name="Li L."/>
            <person name="Wei W."/>
            <person name="Wang X."/>
            <person name="Wang C."/>
            <person name="Yang T."/>
            <person name="Huo Q."/>
            <person name="Li W."/>
            <person name="Guo W."/>
            <person name="Chen H."/>
            <person name="Zhou L."/>
            <person name="Ni X."/>
            <person name="Tian J."/>
            <person name="Zhou Y."/>
            <person name="Sheng Y."/>
            <person name="Liu T."/>
            <person name="Pan Y."/>
            <person name="Xia L."/>
            <person name="Li J."/>
            <person name="Zhao F."/>
            <person name="Cao W."/>
        </authorList>
    </citation>
    <scope>NUCLEOTIDE SEQUENCE</scope>
    <source>
        <strain evidence="1">Hyas-2018</strain>
    </source>
</reference>
<comment type="caution">
    <text evidence="1">The sequence shown here is derived from an EMBL/GenBank/DDBJ whole genome shotgun (WGS) entry which is preliminary data.</text>
</comment>
<sequence length="172" mass="18869">MVSGGGGTGRDPPRAHATSSQNKLGTPRSLVLTHRGPSSALQHIGASDWRVPFTGDFPYNGLRKNILFISNVNSNPNDSCEQFKMILKKSVDLDGTHPLVVIGDLNAPYGLLRYVYDTSKGQDLWHTANEMNLMLITDKALPTRFRNSFCQDTTPIWPTGRTSTEPSAANLQ</sequence>
<evidence type="ECO:0000313" key="1">
    <source>
        <dbReference type="EMBL" id="KAH6937032.1"/>
    </source>
</evidence>
<name>A0ACB7SSI8_HYAAI</name>
<gene>
    <name evidence="1" type="ORF">HPB50_025285</name>
</gene>
<protein>
    <submittedName>
        <fullName evidence="1">Uncharacterized protein</fullName>
    </submittedName>
</protein>
<keyword evidence="2" id="KW-1185">Reference proteome</keyword>
<accession>A0ACB7SSI8</accession>
<evidence type="ECO:0000313" key="2">
    <source>
        <dbReference type="Proteomes" id="UP000821845"/>
    </source>
</evidence>
<dbReference type="EMBL" id="CM023483">
    <property type="protein sequence ID" value="KAH6937032.1"/>
    <property type="molecule type" value="Genomic_DNA"/>
</dbReference>